<dbReference type="EMBL" id="BLLK01000062">
    <property type="protein sequence ID" value="GFH59364.1"/>
    <property type="molecule type" value="Genomic_DNA"/>
</dbReference>
<name>A0AAD3D7Q1_9STRA</name>
<sequence length="468" mass="51214">MAARQLESIECSLQPMDIAFHPTKQILSAGLVDGTVEFHDYSIRMPSDSAQIPDEEEDTILSSIPVHDSETPKFKATTPISHRGGPSCRAVIFDPTGDHLYTASNAGSLAAIDVNRASYHRTSDNSLLWKIDNASPYGIHSIHHMQPHVGECIVTGDDEGVIRIFDVRTCGMNSSSNKSVQTFENCMSLPKGCIASFHENTDIISSFQNDAACNTLLATSSDGVLTIIDLRKGCAEKKQEAPKPGLEPVKINPNTKQGPFRLSRKSDDQEDELLSMTLMKHGKKVVVGTQQGVLNFWSFGTWGDISDRFPGHPQSIDALLKVDEDTLLTGSSDGVVRILQVQPDQLLGVLGDHGGFPVEKLKFGADKKVIGSLSHDAYVRLWDASIFFDDDDDDDEDEEMEGMDSQAVANKVASSATKRTDNSDDDWEDEDSDDSMDSDSDSDDEGGKGSKGGRRKFKTENEEFFSDL</sequence>
<proteinExistence type="inferred from homology"/>
<dbReference type="PANTHER" id="PTHR44019:SF20">
    <property type="entry name" value="WD REPEAT-CONTAINING PROTEIN 55"/>
    <property type="match status" value="1"/>
</dbReference>
<keyword evidence="6" id="KW-1185">Reference proteome</keyword>
<dbReference type="InterPro" id="IPR015943">
    <property type="entry name" value="WD40/YVTN_repeat-like_dom_sf"/>
</dbReference>
<evidence type="ECO:0000256" key="2">
    <source>
        <dbReference type="ARBA" id="ARBA00022574"/>
    </source>
</evidence>
<dbReference type="PANTHER" id="PTHR44019">
    <property type="entry name" value="WD REPEAT-CONTAINING PROTEIN 55"/>
    <property type="match status" value="1"/>
</dbReference>
<comment type="caution">
    <text evidence="5">The sequence shown here is derived from an EMBL/GenBank/DDBJ whole genome shotgun (WGS) entry which is preliminary data.</text>
</comment>
<accession>A0AAD3D7Q1</accession>
<dbReference type="Gene3D" id="2.130.10.10">
    <property type="entry name" value="YVTN repeat-like/Quinoprotein amine dehydrogenase"/>
    <property type="match status" value="2"/>
</dbReference>
<dbReference type="SMART" id="SM00320">
    <property type="entry name" value="WD40"/>
    <property type="match status" value="7"/>
</dbReference>
<evidence type="ECO:0000256" key="1">
    <source>
        <dbReference type="ARBA" id="ARBA00007625"/>
    </source>
</evidence>
<evidence type="ECO:0008006" key="7">
    <source>
        <dbReference type="Google" id="ProtNLM"/>
    </source>
</evidence>
<evidence type="ECO:0000256" key="3">
    <source>
        <dbReference type="ARBA" id="ARBA00022737"/>
    </source>
</evidence>
<keyword evidence="3" id="KW-0677">Repeat</keyword>
<dbReference type="InterPro" id="IPR050505">
    <property type="entry name" value="WDR55/POC1"/>
</dbReference>
<keyword evidence="2" id="KW-0853">WD repeat</keyword>
<dbReference type="InterPro" id="IPR001680">
    <property type="entry name" value="WD40_rpt"/>
</dbReference>
<dbReference type="SUPFAM" id="SSF50978">
    <property type="entry name" value="WD40 repeat-like"/>
    <property type="match status" value="1"/>
</dbReference>
<evidence type="ECO:0000313" key="5">
    <source>
        <dbReference type="EMBL" id="GFH59364.1"/>
    </source>
</evidence>
<protein>
    <recommendedName>
        <fullName evidence="7">WD repeat-containing protein 55 homolog</fullName>
    </recommendedName>
</protein>
<feature type="compositionally biased region" description="Acidic residues" evidence="4">
    <location>
        <begin position="392"/>
        <end position="402"/>
    </location>
</feature>
<feature type="region of interest" description="Disordered" evidence="4">
    <location>
        <begin position="392"/>
        <end position="468"/>
    </location>
</feature>
<feature type="compositionally biased region" description="Acidic residues" evidence="4">
    <location>
        <begin position="423"/>
        <end position="444"/>
    </location>
</feature>
<evidence type="ECO:0000313" key="6">
    <source>
        <dbReference type="Proteomes" id="UP001054902"/>
    </source>
</evidence>
<feature type="region of interest" description="Disordered" evidence="4">
    <location>
        <begin position="239"/>
        <end position="266"/>
    </location>
</feature>
<evidence type="ECO:0000256" key="4">
    <source>
        <dbReference type="SAM" id="MobiDB-lite"/>
    </source>
</evidence>
<dbReference type="Proteomes" id="UP001054902">
    <property type="component" value="Unassembled WGS sequence"/>
</dbReference>
<organism evidence="5 6">
    <name type="scientific">Chaetoceros tenuissimus</name>
    <dbReference type="NCBI Taxonomy" id="426638"/>
    <lineage>
        <taxon>Eukaryota</taxon>
        <taxon>Sar</taxon>
        <taxon>Stramenopiles</taxon>
        <taxon>Ochrophyta</taxon>
        <taxon>Bacillariophyta</taxon>
        <taxon>Coscinodiscophyceae</taxon>
        <taxon>Chaetocerotophycidae</taxon>
        <taxon>Chaetocerotales</taxon>
        <taxon>Chaetocerotaceae</taxon>
        <taxon>Chaetoceros</taxon>
    </lineage>
</organism>
<dbReference type="InterPro" id="IPR036322">
    <property type="entry name" value="WD40_repeat_dom_sf"/>
</dbReference>
<dbReference type="AlphaFoldDB" id="A0AAD3D7Q1"/>
<reference evidence="5 6" key="1">
    <citation type="journal article" date="2021" name="Sci. Rep.">
        <title>The genome of the diatom Chaetoceros tenuissimus carries an ancient integrated fragment of an extant virus.</title>
        <authorList>
            <person name="Hongo Y."/>
            <person name="Kimura K."/>
            <person name="Takaki Y."/>
            <person name="Yoshida Y."/>
            <person name="Baba S."/>
            <person name="Kobayashi G."/>
            <person name="Nagasaki K."/>
            <person name="Hano T."/>
            <person name="Tomaru Y."/>
        </authorList>
    </citation>
    <scope>NUCLEOTIDE SEQUENCE [LARGE SCALE GENOMIC DNA]</scope>
    <source>
        <strain evidence="5 6">NIES-3715</strain>
    </source>
</reference>
<comment type="similarity">
    <text evidence="1">Belongs to the WD repeat WDR55 family.</text>
</comment>
<gene>
    <name evidence="5" type="ORF">CTEN210_15840</name>
</gene>